<reference evidence="2 3" key="1">
    <citation type="journal article" date="2016" name="Front. Microbiol.">
        <title>Genomic Insight into the Host-Endosymbiont Relationship of Endozoicomonas montiporae CL-33(T) with its Coral Host.</title>
        <authorList>
            <person name="Ding J.-Y."/>
            <person name="Shiu J.-H."/>
            <person name="Chen W.-M."/>
            <person name="Chiang Y.-R."/>
            <person name="Tang S.-L."/>
        </authorList>
    </citation>
    <scope>NUCLEOTIDE SEQUENCE [LARGE SCALE GENOMIC DNA]</scope>
    <source>
        <strain evidence="2 3">CL-33</strain>
    </source>
</reference>
<accession>A0A142BBJ8</accession>
<evidence type="ECO:0000256" key="1">
    <source>
        <dbReference type="SAM" id="Phobius"/>
    </source>
</evidence>
<dbReference type="KEGG" id="emp:EZMO1_2002"/>
<keyword evidence="1" id="KW-1133">Transmembrane helix</keyword>
<keyword evidence="1" id="KW-0472">Membrane</keyword>
<organism evidence="2 3">
    <name type="scientific">Endozoicomonas montiporae CL-33</name>
    <dbReference type="NCBI Taxonomy" id="570277"/>
    <lineage>
        <taxon>Bacteria</taxon>
        <taxon>Pseudomonadati</taxon>
        <taxon>Pseudomonadota</taxon>
        <taxon>Gammaproteobacteria</taxon>
        <taxon>Oceanospirillales</taxon>
        <taxon>Endozoicomonadaceae</taxon>
        <taxon>Endozoicomonas</taxon>
    </lineage>
</organism>
<dbReference type="AlphaFoldDB" id="A0A142BBJ8"/>
<protein>
    <submittedName>
        <fullName evidence="2">Uncharacterized protein</fullName>
    </submittedName>
</protein>
<evidence type="ECO:0000313" key="3">
    <source>
        <dbReference type="Proteomes" id="UP000071065"/>
    </source>
</evidence>
<dbReference type="STRING" id="570277.EZMO1_2002"/>
<dbReference type="PATRIC" id="fig|570277.3.peg.2147"/>
<dbReference type="Proteomes" id="UP000071065">
    <property type="component" value="Chromosome"/>
</dbReference>
<dbReference type="RefSeq" id="WP_201772139.1">
    <property type="nucleotide sequence ID" value="NZ_CP013251.1"/>
</dbReference>
<proteinExistence type="predicted"/>
<keyword evidence="1" id="KW-0812">Transmembrane</keyword>
<sequence length="125" mass="14211">MKKIIGAASQSNHHDSEHWMNVSDLMAGLMMVFLFISIALMRSALIERDKIKEVAVAYQGNQVAIYESLMAEFKDDLDKWDAEIDKDSLAFRFKSPDILFASGKSNLTNSFQVILSDFFQDSFPH</sequence>
<gene>
    <name evidence="2" type="ORF">EZMO1_2002</name>
</gene>
<evidence type="ECO:0000313" key="2">
    <source>
        <dbReference type="EMBL" id="AMO56124.1"/>
    </source>
</evidence>
<feature type="transmembrane region" description="Helical" evidence="1">
    <location>
        <begin position="25"/>
        <end position="45"/>
    </location>
</feature>
<dbReference type="EMBL" id="CP013251">
    <property type="protein sequence ID" value="AMO56124.1"/>
    <property type="molecule type" value="Genomic_DNA"/>
</dbReference>
<name>A0A142BBJ8_9GAMM</name>